<proteinExistence type="predicted"/>
<evidence type="ECO:0000313" key="2">
    <source>
        <dbReference type="EMBL" id="GAA2127147.1"/>
    </source>
</evidence>
<feature type="compositionally biased region" description="Low complexity" evidence="1">
    <location>
        <begin position="164"/>
        <end position="181"/>
    </location>
</feature>
<organism evidence="2 3">
    <name type="scientific">Actinomadura napierensis</name>
    <dbReference type="NCBI Taxonomy" id="267854"/>
    <lineage>
        <taxon>Bacteria</taxon>
        <taxon>Bacillati</taxon>
        <taxon>Actinomycetota</taxon>
        <taxon>Actinomycetes</taxon>
        <taxon>Streptosporangiales</taxon>
        <taxon>Thermomonosporaceae</taxon>
        <taxon>Actinomadura</taxon>
    </lineage>
</organism>
<reference evidence="2 3" key="1">
    <citation type="journal article" date="2019" name="Int. J. Syst. Evol. Microbiol.">
        <title>The Global Catalogue of Microorganisms (GCM) 10K type strain sequencing project: providing services to taxonomists for standard genome sequencing and annotation.</title>
        <authorList>
            <consortium name="The Broad Institute Genomics Platform"/>
            <consortium name="The Broad Institute Genome Sequencing Center for Infectious Disease"/>
            <person name="Wu L."/>
            <person name="Ma J."/>
        </authorList>
    </citation>
    <scope>NUCLEOTIDE SEQUENCE [LARGE SCALE GENOMIC DNA]</scope>
    <source>
        <strain evidence="2 3">JCM 13850</strain>
    </source>
</reference>
<dbReference type="EMBL" id="BAAAMR010000010">
    <property type="protein sequence ID" value="GAA2127147.1"/>
    <property type="molecule type" value="Genomic_DNA"/>
</dbReference>
<dbReference type="Proteomes" id="UP001501020">
    <property type="component" value="Unassembled WGS sequence"/>
</dbReference>
<feature type="region of interest" description="Disordered" evidence="1">
    <location>
        <begin position="160"/>
        <end position="181"/>
    </location>
</feature>
<accession>A0ABN2YH08</accession>
<name>A0ABN2YH08_9ACTN</name>
<evidence type="ECO:0000256" key="1">
    <source>
        <dbReference type="SAM" id="MobiDB-lite"/>
    </source>
</evidence>
<keyword evidence="3" id="KW-1185">Reference proteome</keyword>
<protein>
    <submittedName>
        <fullName evidence="2">Uncharacterized protein</fullName>
    </submittedName>
</protein>
<comment type="caution">
    <text evidence="2">The sequence shown here is derived from an EMBL/GenBank/DDBJ whole genome shotgun (WGS) entry which is preliminary data.</text>
</comment>
<gene>
    <name evidence="2" type="ORF">GCM10009727_16720</name>
</gene>
<sequence>MRGPPRNSGRIGRIWLSSGCRGGRFVVLIFDHRPIGSGVSGALKNLIFAAIGPKPEIVLDDAVNNDLRIVRNCLVYDRALAAHGLTWADLTGWWADRQGMTGEHADDIFRSLYRSLGDNNAERRILRAYADRYDQLGPDTPALIPQVYLHYDPLHRRAARTRPARAPAHGRPAGRAGRSRTGCSPRAGGVCRCSTAGRPPPTAGRWGPGCRPG</sequence>
<evidence type="ECO:0000313" key="3">
    <source>
        <dbReference type="Proteomes" id="UP001501020"/>
    </source>
</evidence>